<protein>
    <submittedName>
        <fullName evidence="3">Uncharacterized protein</fullName>
    </submittedName>
</protein>
<feature type="transmembrane region" description="Helical" evidence="1">
    <location>
        <begin position="193"/>
        <end position="212"/>
    </location>
</feature>
<keyword evidence="1" id="KW-1133">Transmembrane helix</keyword>
<feature type="signal peptide" evidence="2">
    <location>
        <begin position="1"/>
        <end position="23"/>
    </location>
</feature>
<dbReference type="Proteomes" id="UP000242447">
    <property type="component" value="Chromosome"/>
</dbReference>
<proteinExistence type="predicted"/>
<sequence length="214" mass="21878">MKRTAAAAVVVLLALPFAGPAAAQDQTCTAHVNDQHLIIVAGTVTDSSAGWRERMTNSWNGRGRAEGDYPPCDSEVTIAFIGGMMGLEDTSGYCLTRTDEDSAWLLAPGARNYRGECRKTTCEYVNMAADTSGDILRRGAEIATGRDIDDVGDGVTAVAGTAGTLMMTGQASSVMQALGAGAQALTAAVSGPALLAAGAVTIVGVGGAVYLCRD</sequence>
<keyword evidence="1" id="KW-0472">Membrane</keyword>
<keyword evidence="2" id="KW-0732">Signal</keyword>
<gene>
    <name evidence="3" type="ORF">BVG79_01871</name>
</gene>
<dbReference type="KEGG" id="kro:BVG79_01871"/>
<name>A0A1W6P1C0_9RHOB</name>
<keyword evidence="1" id="KW-0812">Transmembrane</keyword>
<evidence type="ECO:0000256" key="1">
    <source>
        <dbReference type="SAM" id="Phobius"/>
    </source>
</evidence>
<evidence type="ECO:0000256" key="2">
    <source>
        <dbReference type="SAM" id="SignalP"/>
    </source>
</evidence>
<reference evidence="3 4" key="1">
    <citation type="submission" date="2017-02" db="EMBL/GenBank/DDBJ databases">
        <title>Ketogulonicigenium robustum SPU B003 Genome sequencing and assembly.</title>
        <authorList>
            <person name="Li Y."/>
            <person name="Liu L."/>
            <person name="Wang C."/>
            <person name="Zhang M."/>
            <person name="Zhang T."/>
            <person name="Zhang Y."/>
        </authorList>
    </citation>
    <scope>NUCLEOTIDE SEQUENCE [LARGE SCALE GENOMIC DNA]</scope>
    <source>
        <strain evidence="3 4">SPU_B003</strain>
    </source>
</reference>
<dbReference type="RefSeq" id="WP_085786638.1">
    <property type="nucleotide sequence ID" value="NZ_CP019937.1"/>
</dbReference>
<dbReference type="EMBL" id="CP019937">
    <property type="protein sequence ID" value="ARO15213.1"/>
    <property type="molecule type" value="Genomic_DNA"/>
</dbReference>
<evidence type="ECO:0000313" key="3">
    <source>
        <dbReference type="EMBL" id="ARO15213.1"/>
    </source>
</evidence>
<keyword evidence="4" id="KW-1185">Reference proteome</keyword>
<dbReference type="AlphaFoldDB" id="A0A1W6P1C0"/>
<evidence type="ECO:0000313" key="4">
    <source>
        <dbReference type="Proteomes" id="UP000242447"/>
    </source>
</evidence>
<dbReference type="STRING" id="92947.BVG79_01871"/>
<feature type="chain" id="PRO_5011986623" evidence="2">
    <location>
        <begin position="24"/>
        <end position="214"/>
    </location>
</feature>
<dbReference type="OrthoDB" id="7651719at2"/>
<organism evidence="3 4">
    <name type="scientific">Ketogulonicigenium robustum</name>
    <dbReference type="NCBI Taxonomy" id="92947"/>
    <lineage>
        <taxon>Bacteria</taxon>
        <taxon>Pseudomonadati</taxon>
        <taxon>Pseudomonadota</taxon>
        <taxon>Alphaproteobacteria</taxon>
        <taxon>Rhodobacterales</taxon>
        <taxon>Roseobacteraceae</taxon>
        <taxon>Ketogulonicigenium</taxon>
    </lineage>
</organism>
<accession>A0A1W6P1C0</accession>